<evidence type="ECO:0000313" key="2">
    <source>
        <dbReference type="EMBL" id="TLD78740.1"/>
    </source>
</evidence>
<reference evidence="4" key="3">
    <citation type="submission" date="2015-11" db="EMBL/GenBank/DDBJ databases">
        <authorList>
            <person name="Anvar S.Y."/>
        </authorList>
    </citation>
    <scope>NUCLEOTIDE SEQUENCE [LARGE SCALE GENOMIC DNA]</scope>
</reference>
<organism evidence="1 4">
    <name type="scientific">Helicobacter typhlonius</name>
    <dbReference type="NCBI Taxonomy" id="76936"/>
    <lineage>
        <taxon>Bacteria</taxon>
        <taxon>Pseudomonadati</taxon>
        <taxon>Campylobacterota</taxon>
        <taxon>Epsilonproteobacteria</taxon>
        <taxon>Campylobacterales</taxon>
        <taxon>Helicobacteraceae</taxon>
        <taxon>Helicobacter</taxon>
    </lineage>
</organism>
<protein>
    <recommendedName>
        <fullName evidence="5">Outer membrane beta-barrel protein</fullName>
    </recommendedName>
</protein>
<gene>
    <name evidence="1" type="ORF">BN2458_PEG1135</name>
    <name evidence="2" type="ORF">LS75_005190</name>
</gene>
<dbReference type="AlphaFoldDB" id="A0A0S4PX77"/>
<name>A0A0S4PX77_9HELI</name>
<proteinExistence type="predicted"/>
<sequence>MMGFCLYAQGLDFSTAPILSDNSTFGAVSIGGVQTTITHQSGEMQNFKDYKDTRNAVIFGLKRGFMFLDSKTLLLNAWIDGRAGQEKKNGLYAFSLGAQVGYRFFNGRMIGLIGGGFEMSNLATPEPKEQYNIYGGVARAELFFDIAKGYGLSVGYTQGFNYRSKKLINERFDTSSIMISISYYDFSI</sequence>
<dbReference type="Proteomes" id="UP000064525">
    <property type="component" value="Chromosome I"/>
</dbReference>
<evidence type="ECO:0000313" key="4">
    <source>
        <dbReference type="Proteomes" id="UP000064525"/>
    </source>
</evidence>
<reference evidence="2 3" key="1">
    <citation type="journal article" date="2014" name="Genome Announc.">
        <title>Draft genome sequences of eight enterohepatic helicobacter species isolated from both laboratory and wild rodents.</title>
        <authorList>
            <person name="Sheh A."/>
            <person name="Shen Z."/>
            <person name="Fox J.G."/>
        </authorList>
    </citation>
    <scope>NUCLEOTIDE SEQUENCE [LARGE SCALE GENOMIC DNA]</scope>
    <source>
        <strain evidence="2 3">MIT 98-6810</strain>
    </source>
</reference>
<dbReference type="OrthoDB" id="5324036at2"/>
<evidence type="ECO:0008006" key="5">
    <source>
        <dbReference type="Google" id="ProtNLM"/>
    </source>
</evidence>
<dbReference type="RefSeq" id="WP_052082218.1">
    <property type="nucleotide sequence ID" value="NZ_CARHJD010000038.1"/>
</dbReference>
<dbReference type="PATRIC" id="fig|76936.10.peg.1108"/>
<dbReference type="EMBL" id="LN907858">
    <property type="protein sequence ID" value="CUU40020.1"/>
    <property type="molecule type" value="Genomic_DNA"/>
</dbReference>
<keyword evidence="3" id="KW-1185">Reference proteome</keyword>
<dbReference type="EMBL" id="JRPF02000004">
    <property type="protein sequence ID" value="TLD78740.1"/>
    <property type="molecule type" value="Genomic_DNA"/>
</dbReference>
<reference evidence="1" key="2">
    <citation type="submission" date="2015-11" db="EMBL/GenBank/DDBJ databases">
        <authorList>
            <person name="Zhang Y."/>
            <person name="Guo Z."/>
        </authorList>
    </citation>
    <scope>NUCLEOTIDE SEQUENCE</scope>
    <source>
        <strain evidence="1">1</strain>
    </source>
</reference>
<accession>A0A0S4PX77</accession>
<evidence type="ECO:0000313" key="3">
    <source>
        <dbReference type="Proteomes" id="UP000029925"/>
    </source>
</evidence>
<evidence type="ECO:0000313" key="1">
    <source>
        <dbReference type="EMBL" id="CUU40020.1"/>
    </source>
</evidence>
<dbReference type="Proteomes" id="UP000029925">
    <property type="component" value="Unassembled WGS sequence"/>
</dbReference>
<dbReference type="KEGG" id="hty:BN2458_PEG1135"/>
<dbReference type="STRING" id="76936.BN2458_PEG1135"/>